<reference evidence="2" key="3">
    <citation type="submission" date="2015-02" db="UniProtKB">
        <authorList>
            <consortium name="EnsemblProtists"/>
        </authorList>
    </citation>
    <scope>IDENTIFICATION</scope>
    <source>
        <strain evidence="2">DAOM BR144</strain>
    </source>
</reference>
<sequence length="403" mass="45765">MDLWLPFFAAVAVLAGVCIALLCNGLDPLRLLRSVFKVPRLHLTPSSASFAEKEALLANDRKARIRFRGKVPLYTDTIAELAECKSSKEVEEFIKLISMHRLLSSEIKAQHFAQFCRTKLDLKALHVNVIATIVASLQKFAAQSDVAQFLQQCFCAKEGFECLALKNAVERQVSIFRVVYQRIRSASVRDTILEHFEVQAYEITRRGNFVAPLKLVCDIDDTLLSVLFDTRYPELTVYPGVHQFVHEVQRLSLTPHDLEQQSLSRSGTGDDDSDEESQQKRTSKLIKEQRITFLTARPEILRQRSTKELRACGFTNFTLLMGSLTNVLGSRRIASGKLKNFTRFKRIFCEHRFIFVGDNGQGDIDLGKALLKNPSLYAVSAVLIHDVIRNHTPNHQQQQLIYQ</sequence>
<dbReference type="OMA" id="HDVIRNH"/>
<evidence type="ECO:0008006" key="4">
    <source>
        <dbReference type="Google" id="ProtNLM"/>
    </source>
</evidence>
<organism evidence="2 3">
    <name type="scientific">Globisporangium ultimum (strain ATCC 200006 / CBS 805.95 / DAOM BR144)</name>
    <name type="common">Pythium ultimum</name>
    <dbReference type="NCBI Taxonomy" id="431595"/>
    <lineage>
        <taxon>Eukaryota</taxon>
        <taxon>Sar</taxon>
        <taxon>Stramenopiles</taxon>
        <taxon>Oomycota</taxon>
        <taxon>Peronosporomycetes</taxon>
        <taxon>Pythiales</taxon>
        <taxon>Pythiaceae</taxon>
        <taxon>Globisporangium</taxon>
    </lineage>
</organism>
<evidence type="ECO:0000256" key="1">
    <source>
        <dbReference type="SAM" id="MobiDB-lite"/>
    </source>
</evidence>
<evidence type="ECO:0000313" key="3">
    <source>
        <dbReference type="Proteomes" id="UP000019132"/>
    </source>
</evidence>
<dbReference type="HOGENOM" id="CLU_041988_0_0_1"/>
<dbReference type="InParanoid" id="K3XAC5"/>
<protein>
    <recommendedName>
        <fullName evidence="4">Phosphatidate phosphatase APP1 catalytic domain-containing protein</fullName>
    </recommendedName>
</protein>
<reference evidence="3" key="2">
    <citation type="submission" date="2010-04" db="EMBL/GenBank/DDBJ databases">
        <authorList>
            <person name="Buell R."/>
            <person name="Hamilton J."/>
            <person name="Hostetler J."/>
        </authorList>
    </citation>
    <scope>NUCLEOTIDE SEQUENCE [LARGE SCALE GENOMIC DNA]</scope>
    <source>
        <strain evidence="3">DAOM:BR144</strain>
    </source>
</reference>
<dbReference type="PANTHER" id="PTHR40861:SF1">
    <property type="entry name" value="PHOSPHATIDATE PHOSPHATASE APP1 CATALYTIC DOMAIN-CONTAINING PROTEIN"/>
    <property type="match status" value="1"/>
</dbReference>
<dbReference type="Proteomes" id="UP000019132">
    <property type="component" value="Unassembled WGS sequence"/>
</dbReference>
<proteinExistence type="predicted"/>
<reference evidence="3" key="1">
    <citation type="journal article" date="2010" name="Genome Biol.">
        <title>Genome sequence of the necrotrophic plant pathogen Pythium ultimum reveals original pathogenicity mechanisms and effector repertoire.</title>
        <authorList>
            <person name="Levesque C.A."/>
            <person name="Brouwer H."/>
            <person name="Cano L."/>
            <person name="Hamilton J.P."/>
            <person name="Holt C."/>
            <person name="Huitema E."/>
            <person name="Raffaele S."/>
            <person name="Robideau G.P."/>
            <person name="Thines M."/>
            <person name="Win J."/>
            <person name="Zerillo M.M."/>
            <person name="Beakes G.W."/>
            <person name="Boore J.L."/>
            <person name="Busam D."/>
            <person name="Dumas B."/>
            <person name="Ferriera S."/>
            <person name="Fuerstenberg S.I."/>
            <person name="Gachon C.M."/>
            <person name="Gaulin E."/>
            <person name="Govers F."/>
            <person name="Grenville-Briggs L."/>
            <person name="Horner N."/>
            <person name="Hostetler J."/>
            <person name="Jiang R.H."/>
            <person name="Johnson J."/>
            <person name="Krajaejun T."/>
            <person name="Lin H."/>
            <person name="Meijer H.J."/>
            <person name="Moore B."/>
            <person name="Morris P."/>
            <person name="Phuntmart V."/>
            <person name="Puiu D."/>
            <person name="Shetty J."/>
            <person name="Stajich J.E."/>
            <person name="Tripathy S."/>
            <person name="Wawra S."/>
            <person name="van West P."/>
            <person name="Whitty B.R."/>
            <person name="Coutinho P.M."/>
            <person name="Henrissat B."/>
            <person name="Martin F."/>
            <person name="Thomas P.D."/>
            <person name="Tyler B.M."/>
            <person name="De Vries R.P."/>
            <person name="Kamoun S."/>
            <person name="Yandell M."/>
            <person name="Tisserat N."/>
            <person name="Buell C.R."/>
        </authorList>
    </citation>
    <scope>NUCLEOTIDE SEQUENCE</scope>
    <source>
        <strain evidence="3">DAOM:BR144</strain>
    </source>
</reference>
<evidence type="ECO:0000313" key="2">
    <source>
        <dbReference type="EnsemblProtists" id="PYU1_T014174"/>
    </source>
</evidence>
<feature type="region of interest" description="Disordered" evidence="1">
    <location>
        <begin position="260"/>
        <end position="282"/>
    </location>
</feature>
<dbReference type="EnsemblProtists" id="PYU1_T014174">
    <property type="protein sequence ID" value="PYU1_T014174"/>
    <property type="gene ID" value="PYU1_G014144"/>
</dbReference>
<accession>K3XAC5</accession>
<name>K3XAC5_GLOUD</name>
<dbReference type="VEuPathDB" id="FungiDB:PYU1_G014144"/>
<keyword evidence="3" id="KW-1185">Reference proteome</keyword>
<dbReference type="AlphaFoldDB" id="K3XAC5"/>
<dbReference type="PANTHER" id="PTHR40861">
    <property type="entry name" value="DUF2183 DOMAIN-CONTAINING PROTEIN"/>
    <property type="match status" value="1"/>
</dbReference>
<dbReference type="eggNOG" id="ENOG502R09J">
    <property type="taxonomic scope" value="Eukaryota"/>
</dbReference>
<dbReference type="EMBL" id="ADOS01001529">
    <property type="status" value="NOT_ANNOTATED_CDS"/>
    <property type="molecule type" value="Genomic_DNA"/>
</dbReference>